<dbReference type="PANTHER" id="PTHR47245:SF2">
    <property type="entry name" value="PEPTIDYL-PROLYL CIS-TRANS ISOMERASE HP_0175-RELATED"/>
    <property type="match status" value="1"/>
</dbReference>
<dbReference type="InterPro" id="IPR027304">
    <property type="entry name" value="Trigger_fact/SurA_dom_sf"/>
</dbReference>
<reference evidence="3 4" key="1">
    <citation type="submission" date="2020-07" db="EMBL/GenBank/DDBJ databases">
        <title>Huge and variable diversity of episymbiotic CPR bacteria and DPANN archaea in groundwater ecosystems.</title>
        <authorList>
            <person name="He C.Y."/>
            <person name="Keren R."/>
            <person name="Whittaker M."/>
            <person name="Farag I.F."/>
            <person name="Doudna J."/>
            <person name="Cate J.H.D."/>
            <person name="Banfield J.F."/>
        </authorList>
    </citation>
    <scope>NUCLEOTIDE SEQUENCE [LARGE SCALE GENOMIC DNA]</scope>
    <source>
        <strain evidence="3">NC_groundwater_70_Ag_B-0.1um_54_66</strain>
    </source>
</reference>
<evidence type="ECO:0000259" key="2">
    <source>
        <dbReference type="PROSITE" id="PS50198"/>
    </source>
</evidence>
<accession>A0A7T5UIS8</accession>
<dbReference type="GO" id="GO:0003755">
    <property type="term" value="F:peptidyl-prolyl cis-trans isomerase activity"/>
    <property type="evidence" value="ECO:0007669"/>
    <property type="project" value="UniProtKB-KW"/>
</dbReference>
<organism evidence="3 4">
    <name type="scientific">Micavibrio aeruginosavorus</name>
    <dbReference type="NCBI Taxonomy" id="349221"/>
    <lineage>
        <taxon>Bacteria</taxon>
        <taxon>Pseudomonadati</taxon>
        <taxon>Bdellovibrionota</taxon>
        <taxon>Bdellovibrionia</taxon>
        <taxon>Bdellovibrionales</taxon>
        <taxon>Pseudobdellovibrionaceae</taxon>
        <taxon>Micavibrio</taxon>
    </lineage>
</organism>
<dbReference type="InterPro" id="IPR000297">
    <property type="entry name" value="PPIase_PpiC"/>
</dbReference>
<protein>
    <submittedName>
        <fullName evidence="3">Peptidylprolyl isomerase</fullName>
    </submittedName>
</protein>
<feature type="domain" description="PpiC" evidence="2">
    <location>
        <begin position="104"/>
        <end position="206"/>
    </location>
</feature>
<dbReference type="PANTHER" id="PTHR47245">
    <property type="entry name" value="PEPTIDYLPROLYL ISOMERASE"/>
    <property type="match status" value="1"/>
</dbReference>
<evidence type="ECO:0000313" key="4">
    <source>
        <dbReference type="Proteomes" id="UP000595362"/>
    </source>
</evidence>
<keyword evidence="1 3" id="KW-0413">Isomerase</keyword>
<name>A0A7T5UIS8_9BACT</name>
<dbReference type="SUPFAM" id="SSF54534">
    <property type="entry name" value="FKBP-like"/>
    <property type="match status" value="1"/>
</dbReference>
<dbReference type="InterPro" id="IPR046357">
    <property type="entry name" value="PPIase_dom_sf"/>
</dbReference>
<dbReference type="EMBL" id="CP066681">
    <property type="protein sequence ID" value="QQG37296.1"/>
    <property type="molecule type" value="Genomic_DNA"/>
</dbReference>
<dbReference type="Pfam" id="PF00639">
    <property type="entry name" value="Rotamase"/>
    <property type="match status" value="1"/>
</dbReference>
<dbReference type="PROSITE" id="PS50198">
    <property type="entry name" value="PPIC_PPIASE_2"/>
    <property type="match status" value="1"/>
</dbReference>
<sequence length="262" mass="29049">MMIEAPGITVNGVKITTDQINAEVQYHPAPSLVDAKYEAMQALVIRELLIQQAVSLGLCISNDGHENLDDVIEELLEREISVPEPDLETCQRYYDNNKKRFHTSPLFEVSHILYLAPPEDENAREKALAAAESALRAIQKDPSIFEDTARRDSACPSSAVGGSLGQIGLGQTLPAFESALRGMKEGELSAEPVLSSVGYHIIRLHKRIDGQMLPFEAVSEWIEDHLRMESWQRAFSQYIQILAGKAEISGFRFMGADSPLVQ</sequence>
<evidence type="ECO:0000313" key="3">
    <source>
        <dbReference type="EMBL" id="QQG37296.1"/>
    </source>
</evidence>
<dbReference type="Proteomes" id="UP000595362">
    <property type="component" value="Chromosome"/>
</dbReference>
<dbReference type="InterPro" id="IPR050245">
    <property type="entry name" value="PrsA_foldase"/>
</dbReference>
<proteinExistence type="predicted"/>
<gene>
    <name evidence="3" type="ORF">HYS17_05920</name>
</gene>
<evidence type="ECO:0000256" key="1">
    <source>
        <dbReference type="PROSITE-ProRule" id="PRU00278"/>
    </source>
</evidence>
<dbReference type="AlphaFoldDB" id="A0A7T5UIS8"/>
<dbReference type="SUPFAM" id="SSF109998">
    <property type="entry name" value="Triger factor/SurA peptide-binding domain-like"/>
    <property type="match status" value="1"/>
</dbReference>
<dbReference type="Gene3D" id="3.10.50.40">
    <property type="match status" value="1"/>
</dbReference>
<keyword evidence="1" id="KW-0697">Rotamase</keyword>